<protein>
    <submittedName>
        <fullName evidence="6">Phosphatidylethanolamine/phosphatidyl-N-methylethanolamine N-methyltransferase</fullName>
        <ecNumber evidence="6">2.1.1.17</ecNumber>
        <ecNumber evidence="6">2.1.1.71</ecNumber>
    </submittedName>
</protein>
<keyword evidence="1 6" id="KW-0489">Methyltransferase</keyword>
<dbReference type="RefSeq" id="WP_238277521.1">
    <property type="nucleotide sequence ID" value="NZ_BPQL01000023.1"/>
</dbReference>
<sequence length="211" mass="23602">MPPLRRSSAKDDLAAGASRTRRDPLEDEARFLRSWFERPLVTGAVTPSGRMLARTMASYVDPRVSGPVIELGPGTGPVTEALVRRGVEQERLILVEYNPDFCKLLQKRFPRATIVRGDAYNIRETLGTMLAEKAAAMVSSLPLFTKPLEQRLDLLNTAHTMMHPSAPFVQFTYAVVPPIPARCDAGTYTASRSNRVWLNLPPARVWVYRRP</sequence>
<keyword evidence="7" id="KW-1185">Reference proteome</keyword>
<dbReference type="EC" id="2.1.1.71" evidence="6"/>
<dbReference type="Pfam" id="PF00398">
    <property type="entry name" value="RrnaAD"/>
    <property type="match status" value="1"/>
</dbReference>
<dbReference type="SUPFAM" id="SSF53335">
    <property type="entry name" value="S-adenosyl-L-methionine-dependent methyltransferases"/>
    <property type="match status" value="1"/>
</dbReference>
<name>A0ABV2L4R1_9HYPH</name>
<dbReference type="GO" id="GO:0004608">
    <property type="term" value="F:phosphatidylethanolamine N-methyltransferase activity"/>
    <property type="evidence" value="ECO:0007669"/>
    <property type="project" value="UniProtKB-EC"/>
</dbReference>
<dbReference type="GO" id="GO:0000773">
    <property type="term" value="F:phosphatidyl-N-methylethanolamine N-methyltransferase activity"/>
    <property type="evidence" value="ECO:0007669"/>
    <property type="project" value="UniProtKB-EC"/>
</dbReference>
<dbReference type="EC" id="2.1.1.17" evidence="6"/>
<evidence type="ECO:0000256" key="4">
    <source>
        <dbReference type="ARBA" id="ARBA00022884"/>
    </source>
</evidence>
<keyword evidence="2 6" id="KW-0808">Transferase</keyword>
<evidence type="ECO:0000313" key="7">
    <source>
        <dbReference type="Proteomes" id="UP001549145"/>
    </source>
</evidence>
<dbReference type="Proteomes" id="UP001549145">
    <property type="component" value="Unassembled WGS sequence"/>
</dbReference>
<organism evidence="6 7">
    <name type="scientific">Methylobacterium goesingense</name>
    <dbReference type="NCBI Taxonomy" id="243690"/>
    <lineage>
        <taxon>Bacteria</taxon>
        <taxon>Pseudomonadati</taxon>
        <taxon>Pseudomonadota</taxon>
        <taxon>Alphaproteobacteria</taxon>
        <taxon>Hyphomicrobiales</taxon>
        <taxon>Methylobacteriaceae</taxon>
        <taxon>Methylobacterium</taxon>
    </lineage>
</organism>
<comment type="caution">
    <text evidence="6">The sequence shown here is derived from an EMBL/GenBank/DDBJ whole genome shotgun (WGS) entry which is preliminary data.</text>
</comment>
<dbReference type="EMBL" id="JBEPMM010000005">
    <property type="protein sequence ID" value="MET3692818.1"/>
    <property type="molecule type" value="Genomic_DNA"/>
</dbReference>
<evidence type="ECO:0000256" key="3">
    <source>
        <dbReference type="ARBA" id="ARBA00022691"/>
    </source>
</evidence>
<dbReference type="InterPro" id="IPR001737">
    <property type="entry name" value="KsgA/Erm"/>
</dbReference>
<dbReference type="CDD" id="cd02440">
    <property type="entry name" value="AdoMet_MTases"/>
    <property type="match status" value="1"/>
</dbReference>
<keyword evidence="3" id="KW-0949">S-adenosyl-L-methionine</keyword>
<dbReference type="InterPro" id="IPR029063">
    <property type="entry name" value="SAM-dependent_MTases_sf"/>
</dbReference>
<evidence type="ECO:0000256" key="5">
    <source>
        <dbReference type="SAM" id="MobiDB-lite"/>
    </source>
</evidence>
<proteinExistence type="predicted"/>
<feature type="region of interest" description="Disordered" evidence="5">
    <location>
        <begin position="1"/>
        <end position="21"/>
    </location>
</feature>
<dbReference type="GO" id="GO:0032259">
    <property type="term" value="P:methylation"/>
    <property type="evidence" value="ECO:0007669"/>
    <property type="project" value="UniProtKB-KW"/>
</dbReference>
<accession>A0ABV2L4R1</accession>
<evidence type="ECO:0000256" key="2">
    <source>
        <dbReference type="ARBA" id="ARBA00022679"/>
    </source>
</evidence>
<evidence type="ECO:0000256" key="1">
    <source>
        <dbReference type="ARBA" id="ARBA00022603"/>
    </source>
</evidence>
<gene>
    <name evidence="6" type="ORF">ABID43_002358</name>
</gene>
<keyword evidence="4" id="KW-0694">RNA-binding</keyword>
<reference evidence="6 7" key="1">
    <citation type="submission" date="2024-06" db="EMBL/GenBank/DDBJ databases">
        <title>Genomic Encyclopedia of Type Strains, Phase IV (KMG-IV): sequencing the most valuable type-strain genomes for metagenomic binning, comparative biology and taxonomic classification.</title>
        <authorList>
            <person name="Goeker M."/>
        </authorList>
    </citation>
    <scope>NUCLEOTIDE SEQUENCE [LARGE SCALE GENOMIC DNA]</scope>
    <source>
        <strain evidence="6 7">DSM 21331</strain>
    </source>
</reference>
<dbReference type="Gene3D" id="3.40.50.150">
    <property type="entry name" value="Vaccinia Virus protein VP39"/>
    <property type="match status" value="1"/>
</dbReference>
<evidence type="ECO:0000313" key="6">
    <source>
        <dbReference type="EMBL" id="MET3692818.1"/>
    </source>
</evidence>